<keyword evidence="2" id="KW-0812">Transmembrane</keyword>
<feature type="transmembrane region" description="Helical" evidence="2">
    <location>
        <begin position="57"/>
        <end position="79"/>
    </location>
</feature>
<reference evidence="4" key="2">
    <citation type="journal article" date="2021" name="PeerJ">
        <title>Extensive microbial diversity within the chicken gut microbiome revealed by metagenomics and culture.</title>
        <authorList>
            <person name="Gilroy R."/>
            <person name="Ravi A."/>
            <person name="Getino M."/>
            <person name="Pursley I."/>
            <person name="Horton D.L."/>
            <person name="Alikhan N.F."/>
            <person name="Baker D."/>
            <person name="Gharbi K."/>
            <person name="Hall N."/>
            <person name="Watson M."/>
            <person name="Adriaenssens E.M."/>
            <person name="Foster-Nyarko E."/>
            <person name="Jarju S."/>
            <person name="Secka A."/>
            <person name="Antonio M."/>
            <person name="Oren A."/>
            <person name="Chaudhuri R.R."/>
            <person name="La Ragione R."/>
            <person name="Hildebrand F."/>
            <person name="Pallen M.J."/>
        </authorList>
    </citation>
    <scope>NUCLEOTIDE SEQUENCE</scope>
    <source>
        <strain evidence="4">CHK181-108</strain>
    </source>
</reference>
<evidence type="ECO:0000313" key="4">
    <source>
        <dbReference type="EMBL" id="HIT84554.1"/>
    </source>
</evidence>
<dbReference type="Gene3D" id="3.30.565.10">
    <property type="entry name" value="Histidine kinase-like ATPase, C-terminal domain"/>
    <property type="match status" value="1"/>
</dbReference>
<feature type="transmembrane region" description="Helical" evidence="2">
    <location>
        <begin position="118"/>
        <end position="138"/>
    </location>
</feature>
<feature type="domain" description="Sensor histidine kinase NatK-like C-terminal" evidence="3">
    <location>
        <begin position="253"/>
        <end position="353"/>
    </location>
</feature>
<reference evidence="4" key="1">
    <citation type="submission" date="2020-10" db="EMBL/GenBank/DDBJ databases">
        <authorList>
            <person name="Gilroy R."/>
        </authorList>
    </citation>
    <scope>NUCLEOTIDE SEQUENCE</scope>
    <source>
        <strain evidence="4">CHK181-108</strain>
    </source>
</reference>
<dbReference type="PANTHER" id="PTHR40448:SF1">
    <property type="entry name" value="TWO-COMPONENT SENSOR HISTIDINE KINASE"/>
    <property type="match status" value="1"/>
</dbReference>
<dbReference type="PANTHER" id="PTHR40448">
    <property type="entry name" value="TWO-COMPONENT SENSOR HISTIDINE KINASE"/>
    <property type="match status" value="1"/>
</dbReference>
<dbReference type="InterPro" id="IPR036890">
    <property type="entry name" value="HATPase_C_sf"/>
</dbReference>
<keyword evidence="2" id="KW-1133">Transmembrane helix</keyword>
<evidence type="ECO:0000256" key="2">
    <source>
        <dbReference type="SAM" id="Phobius"/>
    </source>
</evidence>
<keyword evidence="1" id="KW-0175">Coiled coil</keyword>
<dbReference type="InterPro" id="IPR032834">
    <property type="entry name" value="NatK-like_C"/>
</dbReference>
<dbReference type="EMBL" id="DVLU01000011">
    <property type="protein sequence ID" value="HIT84554.1"/>
    <property type="molecule type" value="Genomic_DNA"/>
</dbReference>
<dbReference type="Pfam" id="PF14501">
    <property type="entry name" value="HATPase_c_5"/>
    <property type="match status" value="1"/>
</dbReference>
<protein>
    <submittedName>
        <fullName evidence="4">GHKL domain-containing protein</fullName>
    </submittedName>
</protein>
<dbReference type="SUPFAM" id="SSF55874">
    <property type="entry name" value="ATPase domain of HSP90 chaperone/DNA topoisomerase II/histidine kinase"/>
    <property type="match status" value="1"/>
</dbReference>
<name>A0A9D1KP64_9FIRM</name>
<proteinExistence type="predicted"/>
<dbReference type="AlphaFoldDB" id="A0A9D1KP64"/>
<comment type="caution">
    <text evidence="4">The sequence shown here is derived from an EMBL/GenBank/DDBJ whole genome shotgun (WGS) entry which is preliminary data.</text>
</comment>
<keyword evidence="2" id="KW-0472">Membrane</keyword>
<accession>A0A9D1KP64</accession>
<evidence type="ECO:0000259" key="3">
    <source>
        <dbReference type="Pfam" id="PF14501"/>
    </source>
</evidence>
<evidence type="ECO:0000256" key="1">
    <source>
        <dbReference type="SAM" id="Coils"/>
    </source>
</evidence>
<gene>
    <name evidence="4" type="ORF">IAA60_01480</name>
</gene>
<sequence>MAFMLLNTALFMSCFYISGRTAVFQGTILTVLSVVGELAANHVFRLGIDTNNVLAVSAAQSMIFTISGKSLYLIGIMILSHLFRKDNKYTYIYSLLLLAIPMITVVMLILIVKLSSSTYLQFTMCILCTLTEIIVFVINQNIIAQNFEIENLKLQLEKNEKNFEDYMMLKHLEHDMDEHLDALYSLIDRDNTQAKDYIRSIKSEKQKLTNIIDYTDNAMINIVLSKKMSECSEKGIKFSLDPVLSELKFFEGMDAVTIFSNLINNAIESCENSSEKKIYMKIYTVNKNFVVIKTENSSDKKPLVIDGKLKTHKSNERLHGMGINNIKQALKKYNGTLSWSYDEQMKRFCIMITIQHINKKTDV</sequence>
<evidence type="ECO:0000313" key="5">
    <source>
        <dbReference type="Proteomes" id="UP000824165"/>
    </source>
</evidence>
<dbReference type="GO" id="GO:0042802">
    <property type="term" value="F:identical protein binding"/>
    <property type="evidence" value="ECO:0007669"/>
    <property type="project" value="TreeGrafter"/>
</dbReference>
<organism evidence="4 5">
    <name type="scientific">Candidatus Ornithomonoglobus intestinigallinarum</name>
    <dbReference type="NCBI Taxonomy" id="2840894"/>
    <lineage>
        <taxon>Bacteria</taxon>
        <taxon>Bacillati</taxon>
        <taxon>Bacillota</taxon>
        <taxon>Clostridia</taxon>
        <taxon>Candidatus Ornithomonoglobus</taxon>
    </lineage>
</organism>
<feature type="coiled-coil region" evidence="1">
    <location>
        <begin position="142"/>
        <end position="169"/>
    </location>
</feature>
<dbReference type="Proteomes" id="UP000824165">
    <property type="component" value="Unassembled WGS sequence"/>
</dbReference>
<feature type="transmembrane region" description="Helical" evidence="2">
    <location>
        <begin position="91"/>
        <end position="112"/>
    </location>
</feature>
<dbReference type="CDD" id="cd16935">
    <property type="entry name" value="HATPase_AgrC-ComD-like"/>
    <property type="match status" value="1"/>
</dbReference>